<keyword evidence="1" id="KW-0812">Transmembrane</keyword>
<keyword evidence="3" id="KW-1185">Reference proteome</keyword>
<protein>
    <submittedName>
        <fullName evidence="2">Uncharacterized protein</fullName>
    </submittedName>
</protein>
<evidence type="ECO:0000256" key="1">
    <source>
        <dbReference type="SAM" id="Phobius"/>
    </source>
</evidence>
<dbReference type="AlphaFoldDB" id="A0A6S7BQI7"/>
<proteinExistence type="predicted"/>
<keyword evidence="1" id="KW-1133">Transmembrane helix</keyword>
<name>A0A6S7BQI7_9BURK</name>
<accession>A0A6S7BQI7</accession>
<sequence>MGGVNVAPLPVPAIGQVVAVCVGCTGLGVLVAVVPSPPPSWPTTTSDVGTAPGKLLVRLIVNDPGGVVITTGDQFAPAPGFDAAHEAGATVAAEQV</sequence>
<evidence type="ECO:0000313" key="3">
    <source>
        <dbReference type="Proteomes" id="UP000494115"/>
    </source>
</evidence>
<dbReference type="EMBL" id="CADIKM010000204">
    <property type="protein sequence ID" value="CAB3809871.1"/>
    <property type="molecule type" value="Genomic_DNA"/>
</dbReference>
<reference evidence="2 3" key="1">
    <citation type="submission" date="2020-04" db="EMBL/GenBank/DDBJ databases">
        <authorList>
            <person name="De Canck E."/>
        </authorList>
    </citation>
    <scope>NUCLEOTIDE SEQUENCE [LARGE SCALE GENOMIC DNA]</scope>
    <source>
        <strain evidence="2 3">LMG 28138</strain>
    </source>
</reference>
<evidence type="ECO:0000313" key="2">
    <source>
        <dbReference type="EMBL" id="CAB3809871.1"/>
    </source>
</evidence>
<feature type="transmembrane region" description="Helical" evidence="1">
    <location>
        <begin position="13"/>
        <end position="34"/>
    </location>
</feature>
<organism evidence="2 3">
    <name type="scientific">Pararobbsia alpina</name>
    <dbReference type="NCBI Taxonomy" id="621374"/>
    <lineage>
        <taxon>Bacteria</taxon>
        <taxon>Pseudomonadati</taxon>
        <taxon>Pseudomonadota</taxon>
        <taxon>Betaproteobacteria</taxon>
        <taxon>Burkholderiales</taxon>
        <taxon>Burkholderiaceae</taxon>
        <taxon>Pararobbsia</taxon>
    </lineage>
</organism>
<gene>
    <name evidence="2" type="ORF">LMG28138_06120</name>
</gene>
<dbReference type="Proteomes" id="UP000494115">
    <property type="component" value="Unassembled WGS sequence"/>
</dbReference>
<keyword evidence="1" id="KW-0472">Membrane</keyword>